<evidence type="ECO:0000256" key="8">
    <source>
        <dbReference type="ARBA" id="ARBA00023315"/>
    </source>
</evidence>
<keyword evidence="3 10" id="KW-0808">Transferase</keyword>
<evidence type="ECO:0000256" key="4">
    <source>
        <dbReference type="ARBA" id="ARBA00022692"/>
    </source>
</evidence>
<comment type="function">
    <text evidence="9">Sterol O-acyltransferase that catalyzes the formation of stery esters.</text>
</comment>
<comment type="subcellular location">
    <subcellularLocation>
        <location evidence="1 10">Endoplasmic reticulum membrane</location>
        <topology evidence="1 10">Multi-pass membrane protein</topology>
    </subcellularLocation>
</comment>
<dbReference type="OrthoDB" id="10039049at2759"/>
<keyword evidence="7 10" id="KW-0472">Membrane</keyword>
<evidence type="ECO:0000256" key="7">
    <source>
        <dbReference type="ARBA" id="ARBA00023136"/>
    </source>
</evidence>
<keyword evidence="5 10" id="KW-0256">Endoplasmic reticulum</keyword>
<comment type="similarity">
    <text evidence="2 10">Belongs to the membrane-bound acyltransferase family. Sterol o-acyltransferase subfamily.</text>
</comment>
<name>A0A166P452_9HYPO</name>
<evidence type="ECO:0000256" key="1">
    <source>
        <dbReference type="ARBA" id="ARBA00004477"/>
    </source>
</evidence>
<proteinExistence type="inferred from homology"/>
<dbReference type="Pfam" id="PF03062">
    <property type="entry name" value="MBOAT"/>
    <property type="match status" value="1"/>
</dbReference>
<feature type="compositionally biased region" description="Polar residues" evidence="12">
    <location>
        <begin position="40"/>
        <end position="50"/>
    </location>
</feature>
<accession>A0A166P452</accession>
<dbReference type="InterPro" id="IPR004299">
    <property type="entry name" value="MBOAT_fam"/>
</dbReference>
<feature type="compositionally biased region" description="Basic and acidic residues" evidence="12">
    <location>
        <begin position="85"/>
        <end position="95"/>
    </location>
</feature>
<dbReference type="STRING" id="1081109.A0A166P452"/>
<evidence type="ECO:0000256" key="10">
    <source>
        <dbReference type="PIRNR" id="PIRNR000439"/>
    </source>
</evidence>
<dbReference type="PANTHER" id="PTHR10408">
    <property type="entry name" value="STEROL O-ACYLTRANSFERASE"/>
    <property type="match status" value="1"/>
</dbReference>
<dbReference type="PIRSF" id="PIRSF000439">
    <property type="entry name" value="Oat_ACAT_DAG_ARE"/>
    <property type="match status" value="1"/>
</dbReference>
<feature type="transmembrane region" description="Helical" evidence="13">
    <location>
        <begin position="489"/>
        <end position="511"/>
    </location>
</feature>
<evidence type="ECO:0000256" key="13">
    <source>
        <dbReference type="SAM" id="Phobius"/>
    </source>
</evidence>
<evidence type="ECO:0000256" key="12">
    <source>
        <dbReference type="SAM" id="MobiDB-lite"/>
    </source>
</evidence>
<organism evidence="14 15">
    <name type="scientific">Moelleriella libera RCEF 2490</name>
    <dbReference type="NCBI Taxonomy" id="1081109"/>
    <lineage>
        <taxon>Eukaryota</taxon>
        <taxon>Fungi</taxon>
        <taxon>Dikarya</taxon>
        <taxon>Ascomycota</taxon>
        <taxon>Pezizomycotina</taxon>
        <taxon>Sordariomycetes</taxon>
        <taxon>Hypocreomycetidae</taxon>
        <taxon>Hypocreales</taxon>
        <taxon>Clavicipitaceae</taxon>
        <taxon>Moelleriella</taxon>
    </lineage>
</organism>
<evidence type="ECO:0000256" key="9">
    <source>
        <dbReference type="ARBA" id="ARBA00023568"/>
    </source>
</evidence>
<feature type="transmembrane region" description="Helical" evidence="13">
    <location>
        <begin position="447"/>
        <end position="469"/>
    </location>
</feature>
<dbReference type="EMBL" id="AZGY01000011">
    <property type="protein sequence ID" value="KZZ94320.1"/>
    <property type="molecule type" value="Genomic_DNA"/>
</dbReference>
<feature type="transmembrane region" description="Helical" evidence="13">
    <location>
        <begin position="208"/>
        <end position="229"/>
    </location>
</feature>
<dbReference type="AlphaFoldDB" id="A0A166P452"/>
<sequence length="649" mass="74581">MNPAADANGAHSEARDGSSNQHRHTETKSLGQALREAGLSLNSANHGSETPSEEDYDENVRPAFARRSHSDERPAHVKNRKPRRNSRESHTRKSDAAAAATNAQTIRISPDDEKVLQELLKQSLDSVRHPGEALKKKRKFRDHLFTHQFSAFDPHNSAAANSPFHGFYTLFWLAVALFMLKICVNNWIVHGTPLGSNEIMRYMFRRDVLVLLISDGVMCSATAVSWLIQRMIYRKFIDWDRSGWVIQSIWQLVFIAAVVSWTQVRDWPWTHTVFFVLHGIVMLMKQHSYAFYNGYLSTVYFKRLYLLSKLKQLDLVQPSDSPSSSVPPVSSLSTSHLDVPPSALQRRQSLSQVPSSKETDIDKIAKAIASREALDGEQIRTFEKIIKWEVDALADELRGTASDASKAYPNNLTFMAHYAWIPLPTLVYELEYPRSEAISWRYVAEKLVAVVGVLLVMNQVAQYSIYPVVMKTVQMKEDGLSLGARFKEFPLLLLDLIFPFMMEYLLVWYLIWETILNVLAELTHFADRSFYDAWWNSVSWDQFARDWNRPVHVFLLRHVYHSSISSMKVNKHTATLITFFMSACIHELVMWCLFKKLRGYLLILQMCQLPLVRLSRTRWLKGRKTLGNSIFWLGIFTGPSLLCSLYLIL</sequence>
<feature type="region of interest" description="Disordered" evidence="12">
    <location>
        <begin position="1"/>
        <end position="108"/>
    </location>
</feature>
<feature type="transmembrane region" description="Helical" evidence="13">
    <location>
        <begin position="241"/>
        <end position="261"/>
    </location>
</feature>
<feature type="active site" evidence="11">
    <location>
        <position position="586"/>
    </location>
</feature>
<dbReference type="GO" id="GO:0005789">
    <property type="term" value="C:endoplasmic reticulum membrane"/>
    <property type="evidence" value="ECO:0007669"/>
    <property type="project" value="UniProtKB-SubCell"/>
</dbReference>
<gene>
    <name evidence="14" type="ORF">AAL_05287</name>
</gene>
<evidence type="ECO:0000256" key="5">
    <source>
        <dbReference type="ARBA" id="ARBA00022824"/>
    </source>
</evidence>
<dbReference type="Proteomes" id="UP000078544">
    <property type="component" value="Unassembled WGS sequence"/>
</dbReference>
<reference evidence="14 15" key="1">
    <citation type="journal article" date="2016" name="Genome Biol. Evol.">
        <title>Divergent and convergent evolution of fungal pathogenicity.</title>
        <authorList>
            <person name="Shang Y."/>
            <person name="Xiao G."/>
            <person name="Zheng P."/>
            <person name="Cen K."/>
            <person name="Zhan S."/>
            <person name="Wang C."/>
        </authorList>
    </citation>
    <scope>NUCLEOTIDE SEQUENCE [LARGE SCALE GENOMIC DNA]</scope>
    <source>
        <strain evidence="14 15">RCEF 2490</strain>
    </source>
</reference>
<keyword evidence="4 13" id="KW-0812">Transmembrane</keyword>
<evidence type="ECO:0000256" key="11">
    <source>
        <dbReference type="PIRSR" id="PIRSR000439-1"/>
    </source>
</evidence>
<dbReference type="GO" id="GO:0034737">
    <property type="term" value="F:ergosterol O-acyltransferase activity"/>
    <property type="evidence" value="ECO:0007669"/>
    <property type="project" value="TreeGrafter"/>
</dbReference>
<keyword evidence="15" id="KW-1185">Reference proteome</keyword>
<comment type="caution">
    <text evidence="14">The sequence shown here is derived from an EMBL/GenBank/DDBJ whole genome shotgun (WGS) entry which is preliminary data.</text>
</comment>
<evidence type="ECO:0000313" key="15">
    <source>
        <dbReference type="Proteomes" id="UP000078544"/>
    </source>
</evidence>
<keyword evidence="6 13" id="KW-1133">Transmembrane helix</keyword>
<evidence type="ECO:0000313" key="14">
    <source>
        <dbReference type="EMBL" id="KZZ94320.1"/>
    </source>
</evidence>
<protein>
    <recommendedName>
        <fullName evidence="10">O-acyltransferase</fullName>
    </recommendedName>
</protein>
<evidence type="ECO:0000256" key="2">
    <source>
        <dbReference type="ARBA" id="ARBA00009010"/>
    </source>
</evidence>
<feature type="transmembrane region" description="Helical" evidence="13">
    <location>
        <begin position="626"/>
        <end position="648"/>
    </location>
</feature>
<feature type="compositionally biased region" description="Low complexity" evidence="12">
    <location>
        <begin position="318"/>
        <end position="335"/>
    </location>
</feature>
<feature type="region of interest" description="Disordered" evidence="12">
    <location>
        <begin position="318"/>
        <end position="338"/>
    </location>
</feature>
<dbReference type="GO" id="GO:0008204">
    <property type="term" value="P:ergosterol metabolic process"/>
    <property type="evidence" value="ECO:0007669"/>
    <property type="project" value="TreeGrafter"/>
</dbReference>
<evidence type="ECO:0000256" key="3">
    <source>
        <dbReference type="ARBA" id="ARBA00022679"/>
    </source>
</evidence>
<evidence type="ECO:0000256" key="6">
    <source>
        <dbReference type="ARBA" id="ARBA00022989"/>
    </source>
</evidence>
<dbReference type="PANTHER" id="PTHR10408:SF23">
    <property type="entry name" value="STEROL O-ACYLTRANSFERASE 1-RELATED"/>
    <property type="match status" value="1"/>
</dbReference>
<dbReference type="InterPro" id="IPR014371">
    <property type="entry name" value="Oat_ACAT_DAG_ARE"/>
</dbReference>
<feature type="transmembrane region" description="Helical" evidence="13">
    <location>
        <begin position="167"/>
        <end position="188"/>
    </location>
</feature>
<keyword evidence="8 10" id="KW-0012">Acyltransferase</keyword>